<gene>
    <name evidence="1" type="ORF">A3D45_03100</name>
</gene>
<evidence type="ECO:0000313" key="2">
    <source>
        <dbReference type="Proteomes" id="UP000176877"/>
    </source>
</evidence>
<accession>A0A1F5S7U2</accession>
<organism evidence="1 2">
    <name type="scientific">Candidatus Falkowbacteria bacterium RIFCSPHIGHO2_02_FULL_42_9</name>
    <dbReference type="NCBI Taxonomy" id="1797986"/>
    <lineage>
        <taxon>Bacteria</taxon>
        <taxon>Candidatus Falkowiibacteriota</taxon>
    </lineage>
</organism>
<dbReference type="AlphaFoldDB" id="A0A1F5S7U2"/>
<sequence length="134" mass="15470">MSNSWELPKAQLKNLNDQKETPAPEPSLLDVVIIDGRLAQVSFDNKHILFLDEKSVTSRISKLQGSRKYGKLYKINWKEYDYEKVHGASTVGDLRDKGEISDDEYMTVHWGPEEKADPYMRDGVIFFGKFTKKK</sequence>
<reference evidence="1 2" key="1">
    <citation type="journal article" date="2016" name="Nat. Commun.">
        <title>Thousands of microbial genomes shed light on interconnected biogeochemical processes in an aquifer system.</title>
        <authorList>
            <person name="Anantharaman K."/>
            <person name="Brown C.T."/>
            <person name="Hug L.A."/>
            <person name="Sharon I."/>
            <person name="Castelle C.J."/>
            <person name="Probst A.J."/>
            <person name="Thomas B.C."/>
            <person name="Singh A."/>
            <person name="Wilkins M.J."/>
            <person name="Karaoz U."/>
            <person name="Brodie E.L."/>
            <person name="Williams K.H."/>
            <person name="Hubbard S.S."/>
            <person name="Banfield J.F."/>
        </authorList>
    </citation>
    <scope>NUCLEOTIDE SEQUENCE [LARGE SCALE GENOMIC DNA]</scope>
</reference>
<dbReference type="EMBL" id="MFFT01000043">
    <property type="protein sequence ID" value="OGF22612.1"/>
    <property type="molecule type" value="Genomic_DNA"/>
</dbReference>
<proteinExistence type="predicted"/>
<dbReference type="Proteomes" id="UP000176877">
    <property type="component" value="Unassembled WGS sequence"/>
</dbReference>
<evidence type="ECO:0000313" key="1">
    <source>
        <dbReference type="EMBL" id="OGF22612.1"/>
    </source>
</evidence>
<protein>
    <submittedName>
        <fullName evidence="1">Uncharacterized protein</fullName>
    </submittedName>
</protein>
<comment type="caution">
    <text evidence="1">The sequence shown here is derived from an EMBL/GenBank/DDBJ whole genome shotgun (WGS) entry which is preliminary data.</text>
</comment>
<name>A0A1F5S7U2_9BACT</name>